<keyword evidence="15" id="KW-1185">Reference proteome</keyword>
<dbReference type="InterPro" id="IPR036852">
    <property type="entry name" value="Peptidase_S8/S53_dom_sf"/>
</dbReference>
<comment type="similarity">
    <text evidence="2 10">Belongs to the peptidase S8 family.</text>
</comment>
<evidence type="ECO:0000256" key="9">
    <source>
        <dbReference type="ARBA" id="ARBA00023136"/>
    </source>
</evidence>
<keyword evidence="3" id="KW-1003">Cell membrane</keyword>
<evidence type="ECO:0000256" key="3">
    <source>
        <dbReference type="ARBA" id="ARBA00022475"/>
    </source>
</evidence>
<evidence type="ECO:0000256" key="4">
    <source>
        <dbReference type="ARBA" id="ARBA00022670"/>
    </source>
</evidence>
<dbReference type="NCBIfam" id="TIGR03921">
    <property type="entry name" value="T7SS_mycosin"/>
    <property type="match status" value="1"/>
</dbReference>
<dbReference type="PANTHER" id="PTHR43806">
    <property type="entry name" value="PEPTIDASE S8"/>
    <property type="match status" value="1"/>
</dbReference>
<protein>
    <submittedName>
        <fullName evidence="14">Type VII secretion-associated serine protease</fullName>
    </submittedName>
</protein>
<feature type="active site" description="Charge relay system" evidence="10">
    <location>
        <position position="61"/>
    </location>
</feature>
<sequence>MHEMRMRKATAALVGLLLAGVAATPAHAETIRSQQWHLDAMKADEIWKISTGKGITVAVIDDGAREIPELAGQLVPGKRFTIQGGDGPTDQGSHGTTMAAVIAGTGKHPSGDGGYGLAPGVKILPILVDNIEKATPTWVAAIRYAADSDAKIINMSLGIDGKPEDDVARAEAVRYALSKGKLIFAAVGNYGDSTNRLNYPAGTPGVVGVGAVDSSGEPTSESQHGPQVDLAAPGMGIVTACSSKTGLCTSHGTSDASALASASAALLWSAHPEWTNNQVLRVLLNTAGKPVDGSQRNDYVGYGIVRPNVALQTPGDPGPADVYPLPDLAASQAGAKSPSAAASAAPSPAPQAAEEAKGGSSLLWVGLGLGACVLIGGAVTAVVVRRNR</sequence>
<dbReference type="InterPro" id="IPR023834">
    <property type="entry name" value="T7SS_pept_S8A_mycosin"/>
</dbReference>
<dbReference type="Gene3D" id="3.40.50.200">
    <property type="entry name" value="Peptidase S8/S53 domain"/>
    <property type="match status" value="1"/>
</dbReference>
<evidence type="ECO:0000256" key="11">
    <source>
        <dbReference type="SAM" id="Phobius"/>
    </source>
</evidence>
<feature type="active site" description="Charge relay system" evidence="10">
    <location>
        <position position="254"/>
    </location>
</feature>
<evidence type="ECO:0000259" key="13">
    <source>
        <dbReference type="Pfam" id="PF00082"/>
    </source>
</evidence>
<comment type="subcellular location">
    <subcellularLocation>
        <location evidence="1">Cell membrane</location>
        <topology evidence="1">Single-pass membrane protein</topology>
    </subcellularLocation>
</comment>
<dbReference type="SUPFAM" id="SSF52743">
    <property type="entry name" value="Subtilisin-like"/>
    <property type="match status" value="1"/>
</dbReference>
<keyword evidence="12" id="KW-0732">Signal</keyword>
<dbReference type="PANTHER" id="PTHR43806:SF11">
    <property type="entry name" value="CEREVISIN-RELATED"/>
    <property type="match status" value="1"/>
</dbReference>
<keyword evidence="7 10" id="KW-0720">Serine protease</keyword>
<accession>A0ABQ3NWX9</accession>
<dbReference type="InterPro" id="IPR015500">
    <property type="entry name" value="Peptidase_S8_subtilisin-rel"/>
</dbReference>
<evidence type="ECO:0000256" key="12">
    <source>
        <dbReference type="SAM" id="SignalP"/>
    </source>
</evidence>
<gene>
    <name evidence="14" type="ORF">Scinn_67400</name>
</gene>
<comment type="caution">
    <text evidence="14">The sequence shown here is derived from an EMBL/GenBank/DDBJ whole genome shotgun (WGS) entry which is preliminary data.</text>
</comment>
<feature type="chain" id="PRO_5047518936" evidence="12">
    <location>
        <begin position="29"/>
        <end position="388"/>
    </location>
</feature>
<organism evidence="14 15">
    <name type="scientific">Streptomyces virginiae</name>
    <name type="common">Streptomyces cinnamonensis</name>
    <dbReference type="NCBI Taxonomy" id="1961"/>
    <lineage>
        <taxon>Bacteria</taxon>
        <taxon>Bacillati</taxon>
        <taxon>Actinomycetota</taxon>
        <taxon>Actinomycetes</taxon>
        <taxon>Kitasatosporales</taxon>
        <taxon>Streptomycetaceae</taxon>
        <taxon>Streptomyces</taxon>
    </lineage>
</organism>
<feature type="signal peptide" evidence="12">
    <location>
        <begin position="1"/>
        <end position="28"/>
    </location>
</feature>
<dbReference type="GO" id="GO:0006508">
    <property type="term" value="P:proteolysis"/>
    <property type="evidence" value="ECO:0007669"/>
    <property type="project" value="UniProtKB-KW"/>
</dbReference>
<dbReference type="EMBL" id="BNDV01000016">
    <property type="protein sequence ID" value="GHI17277.1"/>
    <property type="molecule type" value="Genomic_DNA"/>
</dbReference>
<dbReference type="PRINTS" id="PR00723">
    <property type="entry name" value="SUBTILISIN"/>
</dbReference>
<dbReference type="InterPro" id="IPR050131">
    <property type="entry name" value="Peptidase_S8_subtilisin-like"/>
</dbReference>
<keyword evidence="9 11" id="KW-0472">Membrane</keyword>
<evidence type="ECO:0000256" key="7">
    <source>
        <dbReference type="ARBA" id="ARBA00022825"/>
    </source>
</evidence>
<keyword evidence="6 10" id="KW-0378">Hydrolase</keyword>
<evidence type="ECO:0000256" key="2">
    <source>
        <dbReference type="ARBA" id="ARBA00011073"/>
    </source>
</evidence>
<reference evidence="15" key="1">
    <citation type="submission" date="2020-09" db="EMBL/GenBank/DDBJ databases">
        <title>Whole genome shotgun sequence of Streptomyces cinnamonensis NBRC 15873.</title>
        <authorList>
            <person name="Komaki H."/>
            <person name="Tamura T."/>
        </authorList>
    </citation>
    <scope>NUCLEOTIDE SEQUENCE [LARGE SCALE GENOMIC DNA]</scope>
    <source>
        <strain evidence="15">NBRC 15873</strain>
    </source>
</reference>
<feature type="domain" description="Peptidase S8/S53" evidence="13">
    <location>
        <begin position="52"/>
        <end position="303"/>
    </location>
</feature>
<evidence type="ECO:0000256" key="10">
    <source>
        <dbReference type="PROSITE-ProRule" id="PRU01240"/>
    </source>
</evidence>
<name>A0ABQ3NWX9_STRVG</name>
<dbReference type="InterPro" id="IPR000209">
    <property type="entry name" value="Peptidase_S8/S53_dom"/>
</dbReference>
<evidence type="ECO:0000256" key="5">
    <source>
        <dbReference type="ARBA" id="ARBA00022692"/>
    </source>
</evidence>
<keyword evidence="4 10" id="KW-0645">Protease</keyword>
<proteinExistence type="inferred from homology"/>
<keyword evidence="5 11" id="KW-0812">Transmembrane</keyword>
<evidence type="ECO:0000256" key="8">
    <source>
        <dbReference type="ARBA" id="ARBA00022989"/>
    </source>
</evidence>
<evidence type="ECO:0000256" key="1">
    <source>
        <dbReference type="ARBA" id="ARBA00004162"/>
    </source>
</evidence>
<feature type="active site" description="Charge relay system" evidence="10">
    <location>
        <position position="94"/>
    </location>
</feature>
<dbReference type="Pfam" id="PF00082">
    <property type="entry name" value="Peptidase_S8"/>
    <property type="match status" value="1"/>
</dbReference>
<feature type="transmembrane region" description="Helical" evidence="11">
    <location>
        <begin position="362"/>
        <end position="384"/>
    </location>
</feature>
<evidence type="ECO:0000256" key="6">
    <source>
        <dbReference type="ARBA" id="ARBA00022801"/>
    </source>
</evidence>
<keyword evidence="8 11" id="KW-1133">Transmembrane helix</keyword>
<dbReference type="PROSITE" id="PS51892">
    <property type="entry name" value="SUBTILASE"/>
    <property type="match status" value="1"/>
</dbReference>
<evidence type="ECO:0000313" key="15">
    <source>
        <dbReference type="Proteomes" id="UP000660554"/>
    </source>
</evidence>
<dbReference type="Proteomes" id="UP000660554">
    <property type="component" value="Unassembled WGS sequence"/>
</dbReference>
<dbReference type="GO" id="GO:0008233">
    <property type="term" value="F:peptidase activity"/>
    <property type="evidence" value="ECO:0007669"/>
    <property type="project" value="UniProtKB-KW"/>
</dbReference>
<evidence type="ECO:0000313" key="14">
    <source>
        <dbReference type="EMBL" id="GHI17277.1"/>
    </source>
</evidence>